<reference evidence="2 3" key="1">
    <citation type="submission" date="2023-12" db="EMBL/GenBank/DDBJ databases">
        <title>A high-quality genome assembly for Dillenia turbinata (Dilleniales).</title>
        <authorList>
            <person name="Chanderbali A."/>
        </authorList>
    </citation>
    <scope>NUCLEOTIDE SEQUENCE [LARGE SCALE GENOMIC DNA]</scope>
    <source>
        <strain evidence="2">LSX21</strain>
        <tissue evidence="2">Leaf</tissue>
    </source>
</reference>
<name>A0AAN8ZB76_9MAGN</name>
<dbReference type="AlphaFoldDB" id="A0AAN8ZB76"/>
<feature type="domain" description="DUF7880" evidence="1">
    <location>
        <begin position="89"/>
        <end position="226"/>
    </location>
</feature>
<dbReference type="PANTHER" id="PTHR36014:SF1">
    <property type="entry name" value="OS03G0176700 PROTEIN"/>
    <property type="match status" value="1"/>
</dbReference>
<sequence length="253" mass="28243">MGGMAWMLSNAQVSIDILVGFPISAKKRNINRIRCAVYQRQRQRQQQKSRRDVTVSLVLLNCFCLSLPTRGANAASIFDKYLKRKKLDPLDSYVPAVLLTRFQIKDLEKTLELDQPQYATCRSLLRTGPAASLRVNIRAMAQYASDDGNGQTAFNDVDRCLRYSVVTAGNTFEALEDLDSLLLHASRNEPDASVAAMKTKISIALGALDSLLQTVPSDVLDKGKKIADAYRIADEDEDPKYLDPEMKRLESIL</sequence>
<keyword evidence="3" id="KW-1185">Reference proteome</keyword>
<proteinExistence type="predicted"/>
<dbReference type="InterPro" id="IPR057202">
    <property type="entry name" value="DUF7880"/>
</dbReference>
<accession>A0AAN8ZB76</accession>
<comment type="caution">
    <text evidence="2">The sequence shown here is derived from an EMBL/GenBank/DDBJ whole genome shotgun (WGS) entry which is preliminary data.</text>
</comment>
<protein>
    <recommendedName>
        <fullName evidence="1">DUF7880 domain-containing protein</fullName>
    </recommendedName>
</protein>
<evidence type="ECO:0000259" key="1">
    <source>
        <dbReference type="Pfam" id="PF25306"/>
    </source>
</evidence>
<gene>
    <name evidence="2" type="ORF">RJ641_005804</name>
</gene>
<dbReference type="Pfam" id="PF25306">
    <property type="entry name" value="DUF7880"/>
    <property type="match status" value="1"/>
</dbReference>
<dbReference type="PANTHER" id="PTHR36014">
    <property type="entry name" value="OS03G0176600 PROTEIN"/>
    <property type="match status" value="1"/>
</dbReference>
<dbReference type="Proteomes" id="UP001370490">
    <property type="component" value="Unassembled WGS sequence"/>
</dbReference>
<evidence type="ECO:0000313" key="2">
    <source>
        <dbReference type="EMBL" id="KAK6927213.1"/>
    </source>
</evidence>
<dbReference type="EMBL" id="JBAMMX010000014">
    <property type="protein sequence ID" value="KAK6927213.1"/>
    <property type="molecule type" value="Genomic_DNA"/>
</dbReference>
<evidence type="ECO:0000313" key="3">
    <source>
        <dbReference type="Proteomes" id="UP001370490"/>
    </source>
</evidence>
<organism evidence="2 3">
    <name type="scientific">Dillenia turbinata</name>
    <dbReference type="NCBI Taxonomy" id="194707"/>
    <lineage>
        <taxon>Eukaryota</taxon>
        <taxon>Viridiplantae</taxon>
        <taxon>Streptophyta</taxon>
        <taxon>Embryophyta</taxon>
        <taxon>Tracheophyta</taxon>
        <taxon>Spermatophyta</taxon>
        <taxon>Magnoliopsida</taxon>
        <taxon>eudicotyledons</taxon>
        <taxon>Gunneridae</taxon>
        <taxon>Pentapetalae</taxon>
        <taxon>Dilleniales</taxon>
        <taxon>Dilleniaceae</taxon>
        <taxon>Dillenia</taxon>
    </lineage>
</organism>